<protein>
    <submittedName>
        <fullName evidence="6">DNA polymerase III subunit delta</fullName>
    </submittedName>
</protein>
<sequence>MDPGSVIAAPSLSLSGSPDYPLPVAANSNIHAIIGTDEGRVKEEALRLHRELTGGNDDGFTHETIDGTADNSDGAFEICKRVVEALNTLPFFGGEKVVWLKSASFLVDDVTGRSERTLSGVESLKECLEAGLGNGVTFLLSATGIDKRRAFWKWLQKNASVKSYDKIDTTRDGWEEEVAALVEGRARDLGLSFEDDALELFVIQAGEATRQIGAELEKLDLFLGKERRTVELADVRRMVPMTRAGIVFEIGKALQTGDAARALELIDRQLEAGENAIGLMRASIIPTVRNLFMARVVAETGVPTGNYKAFAGALDRLPEIQRAWLPQKKAGGVNAYPLFLSMGAARAFRIEGLRKVMESALKADKALVTTALDHRLVLHRLVAEISSAAKRR</sequence>
<dbReference type="Proteomes" id="UP001374893">
    <property type="component" value="Chromosome"/>
</dbReference>
<proteinExistence type="predicted"/>
<reference evidence="6 7" key="1">
    <citation type="submission" date="2021-06" db="EMBL/GenBank/DDBJ databases">
        <title>Complete genome of Haloferula helveola possessing various polysaccharide degrading enzymes.</title>
        <authorList>
            <person name="Takami H."/>
            <person name="Huang C."/>
            <person name="Hamasaki K."/>
        </authorList>
    </citation>
    <scope>NUCLEOTIDE SEQUENCE [LARGE SCALE GENOMIC DNA]</scope>
    <source>
        <strain evidence="6 7">CN-1</strain>
    </source>
</reference>
<dbReference type="EMBL" id="AP024702">
    <property type="protein sequence ID" value="BCX47741.1"/>
    <property type="molecule type" value="Genomic_DNA"/>
</dbReference>
<keyword evidence="4" id="KW-0239">DNA-directed DNA polymerase</keyword>
<dbReference type="Pfam" id="PF06144">
    <property type="entry name" value="DNA_pol3_delta"/>
    <property type="match status" value="1"/>
</dbReference>
<dbReference type="PANTHER" id="PTHR34388:SF1">
    <property type="entry name" value="DNA POLYMERASE III SUBUNIT DELTA"/>
    <property type="match status" value="1"/>
</dbReference>
<evidence type="ECO:0000259" key="5">
    <source>
        <dbReference type="Pfam" id="PF06144"/>
    </source>
</evidence>
<evidence type="ECO:0000313" key="7">
    <source>
        <dbReference type="Proteomes" id="UP001374893"/>
    </source>
</evidence>
<gene>
    <name evidence="6" type="primary">holA</name>
    <name evidence="6" type="ORF">HAHE_16490</name>
</gene>
<dbReference type="Gene3D" id="1.20.272.10">
    <property type="match status" value="1"/>
</dbReference>
<keyword evidence="1" id="KW-0808">Transferase</keyword>
<dbReference type="InterPro" id="IPR027417">
    <property type="entry name" value="P-loop_NTPase"/>
</dbReference>
<dbReference type="Gene3D" id="1.10.8.60">
    <property type="match status" value="1"/>
</dbReference>
<dbReference type="Gene3D" id="3.40.50.300">
    <property type="entry name" value="P-loop containing nucleotide triphosphate hydrolases"/>
    <property type="match status" value="1"/>
</dbReference>
<keyword evidence="2" id="KW-0548">Nucleotidyltransferase</keyword>
<keyword evidence="7" id="KW-1185">Reference proteome</keyword>
<evidence type="ECO:0000256" key="2">
    <source>
        <dbReference type="ARBA" id="ARBA00022695"/>
    </source>
</evidence>
<keyword evidence="3" id="KW-0235">DNA replication</keyword>
<organism evidence="6 7">
    <name type="scientific">Haloferula helveola</name>
    <dbReference type="NCBI Taxonomy" id="490095"/>
    <lineage>
        <taxon>Bacteria</taxon>
        <taxon>Pseudomonadati</taxon>
        <taxon>Verrucomicrobiota</taxon>
        <taxon>Verrucomicrobiia</taxon>
        <taxon>Verrucomicrobiales</taxon>
        <taxon>Verrucomicrobiaceae</taxon>
        <taxon>Haloferula</taxon>
    </lineage>
</organism>
<evidence type="ECO:0000256" key="4">
    <source>
        <dbReference type="ARBA" id="ARBA00022932"/>
    </source>
</evidence>
<accession>A0ABM7RCG4</accession>
<dbReference type="InterPro" id="IPR010372">
    <property type="entry name" value="DNA_pol3_delta_N"/>
</dbReference>
<evidence type="ECO:0000313" key="6">
    <source>
        <dbReference type="EMBL" id="BCX47741.1"/>
    </source>
</evidence>
<dbReference type="InterPro" id="IPR005790">
    <property type="entry name" value="DNA_polIII_delta"/>
</dbReference>
<feature type="domain" description="DNA polymerase III delta N-terminal" evidence="5">
    <location>
        <begin position="32"/>
        <end position="164"/>
    </location>
</feature>
<dbReference type="NCBIfam" id="TIGR01128">
    <property type="entry name" value="holA"/>
    <property type="match status" value="1"/>
</dbReference>
<dbReference type="PANTHER" id="PTHR34388">
    <property type="entry name" value="DNA POLYMERASE III SUBUNIT DELTA"/>
    <property type="match status" value="1"/>
</dbReference>
<evidence type="ECO:0000256" key="3">
    <source>
        <dbReference type="ARBA" id="ARBA00022705"/>
    </source>
</evidence>
<name>A0ABM7RCG4_9BACT</name>
<evidence type="ECO:0000256" key="1">
    <source>
        <dbReference type="ARBA" id="ARBA00022679"/>
    </source>
</evidence>